<organism evidence="1 2">
    <name type="scientific">Streptococcus agalactiae LMG 14747</name>
    <dbReference type="NCBI Taxonomy" id="1154860"/>
    <lineage>
        <taxon>Bacteria</taxon>
        <taxon>Bacillati</taxon>
        <taxon>Bacillota</taxon>
        <taxon>Bacilli</taxon>
        <taxon>Lactobacillales</taxon>
        <taxon>Streptococcaceae</taxon>
        <taxon>Streptococcus</taxon>
    </lineage>
</organism>
<name>V6Z072_STRAG</name>
<evidence type="ECO:0008006" key="3">
    <source>
        <dbReference type="Google" id="ProtNLM"/>
    </source>
</evidence>
<dbReference type="InterPro" id="IPR036412">
    <property type="entry name" value="HAD-like_sf"/>
</dbReference>
<dbReference type="PROSITE" id="PS01228">
    <property type="entry name" value="COF_1"/>
    <property type="match status" value="1"/>
</dbReference>
<dbReference type="Gene3D" id="1.10.150.240">
    <property type="entry name" value="Putative phosphatase, domain 2"/>
    <property type="match status" value="1"/>
</dbReference>
<gene>
    <name evidence="1" type="ORF">SAG0136_03470</name>
</gene>
<accession>V6Z072</accession>
<dbReference type="EMBL" id="ANQC01000047">
    <property type="protein sequence ID" value="ESV54330.1"/>
    <property type="molecule type" value="Genomic_DNA"/>
</dbReference>
<protein>
    <recommendedName>
        <fullName evidence="3">Haloacid dehalogenase</fullName>
    </recommendedName>
</protein>
<sequence>MPAILFDLDGTLLNTGKGIFNSFRHTFEHYGIQSLTDDDYRKLIGPLL</sequence>
<dbReference type="Proteomes" id="UP000018482">
    <property type="component" value="Unassembled WGS sequence"/>
</dbReference>
<dbReference type="AlphaFoldDB" id="V6Z072"/>
<evidence type="ECO:0000313" key="1">
    <source>
        <dbReference type="EMBL" id="ESV54330.1"/>
    </source>
</evidence>
<reference evidence="1 2" key="1">
    <citation type="submission" date="2013-05" db="EMBL/GenBank/DDBJ databases">
        <authorList>
            <person name="Richards V.P."/>
            <person name="Durkin S.A.S."/>
            <person name="Kim M."/>
            <person name="Pavinski Bitar P.D."/>
            <person name="Stanhope M.J."/>
            <person name="Town C.D."/>
            <person name="Venter J.C."/>
        </authorList>
    </citation>
    <scope>NUCLEOTIDE SEQUENCE [LARGE SCALE GENOMIC DNA]</scope>
    <source>
        <strain evidence="1 2">LMG 14747</strain>
    </source>
</reference>
<dbReference type="SUPFAM" id="SSF56784">
    <property type="entry name" value="HAD-like"/>
    <property type="match status" value="1"/>
</dbReference>
<comment type="caution">
    <text evidence="1">The sequence shown here is derived from an EMBL/GenBank/DDBJ whole genome shotgun (WGS) entry which is preliminary data.</text>
</comment>
<dbReference type="InterPro" id="IPR023198">
    <property type="entry name" value="PGP-like_dom2"/>
</dbReference>
<dbReference type="InterPro" id="IPR041492">
    <property type="entry name" value="HAD_2"/>
</dbReference>
<proteinExistence type="predicted"/>
<evidence type="ECO:0000313" key="2">
    <source>
        <dbReference type="Proteomes" id="UP000018482"/>
    </source>
</evidence>
<dbReference type="Pfam" id="PF13419">
    <property type="entry name" value="HAD_2"/>
    <property type="match status" value="1"/>
</dbReference>